<feature type="domain" description="G-protein coupled receptors family 1 profile" evidence="6">
    <location>
        <begin position="1"/>
        <end position="81"/>
    </location>
</feature>
<accession>A0A183DD32</accession>
<comment type="subcellular location">
    <subcellularLocation>
        <location evidence="1">Membrane</location>
    </subcellularLocation>
</comment>
<organism evidence="7">
    <name type="scientific">Gongylonema pulchrum</name>
    <dbReference type="NCBI Taxonomy" id="637853"/>
    <lineage>
        <taxon>Eukaryota</taxon>
        <taxon>Metazoa</taxon>
        <taxon>Ecdysozoa</taxon>
        <taxon>Nematoda</taxon>
        <taxon>Chromadorea</taxon>
        <taxon>Rhabditida</taxon>
        <taxon>Spirurina</taxon>
        <taxon>Spiruromorpha</taxon>
        <taxon>Spiruroidea</taxon>
        <taxon>Gongylonematidae</taxon>
        <taxon>Gongylonema</taxon>
    </lineage>
</organism>
<evidence type="ECO:0000256" key="1">
    <source>
        <dbReference type="ARBA" id="ARBA00004370"/>
    </source>
</evidence>
<evidence type="ECO:0000256" key="2">
    <source>
        <dbReference type="ARBA" id="ARBA00022692"/>
    </source>
</evidence>
<dbReference type="PROSITE" id="PS50262">
    <property type="entry name" value="G_PROTEIN_RECEP_F1_2"/>
    <property type="match status" value="1"/>
</dbReference>
<reference evidence="7" key="1">
    <citation type="submission" date="2016-06" db="UniProtKB">
        <authorList>
            <consortium name="WormBaseParasite"/>
        </authorList>
    </citation>
    <scope>IDENTIFICATION</scope>
</reference>
<dbReference type="GO" id="GO:0016020">
    <property type="term" value="C:membrane"/>
    <property type="evidence" value="ECO:0007669"/>
    <property type="project" value="UniProtKB-SubCell"/>
</dbReference>
<keyword evidence="2 5" id="KW-0812">Transmembrane</keyword>
<dbReference type="InterPro" id="IPR017452">
    <property type="entry name" value="GPCR_Rhodpsn_7TM"/>
</dbReference>
<dbReference type="WBParaSite" id="GPUH_0000663201-mRNA-1">
    <property type="protein sequence ID" value="GPUH_0000663201-mRNA-1"/>
    <property type="gene ID" value="GPUH_0000663201"/>
</dbReference>
<dbReference type="AlphaFoldDB" id="A0A183DD32"/>
<keyword evidence="4 5" id="KW-0472">Membrane</keyword>
<keyword evidence="3 5" id="KW-1133">Transmembrane helix</keyword>
<dbReference type="Pfam" id="PF10320">
    <property type="entry name" value="7TM_GPCR_Srsx"/>
    <property type="match status" value="1"/>
</dbReference>
<evidence type="ECO:0000256" key="4">
    <source>
        <dbReference type="ARBA" id="ARBA00023136"/>
    </source>
</evidence>
<name>A0A183DD32_9BILA</name>
<evidence type="ECO:0000313" key="7">
    <source>
        <dbReference type="WBParaSite" id="GPUH_0000663201-mRNA-1"/>
    </source>
</evidence>
<protein>
    <submittedName>
        <fullName evidence="7">G_PROTEIN_RECEP_F1_2 domain-containing protein</fullName>
    </submittedName>
</protein>
<feature type="transmembrane region" description="Helical" evidence="5">
    <location>
        <begin position="12"/>
        <end position="29"/>
    </location>
</feature>
<proteinExistence type="predicted"/>
<evidence type="ECO:0000256" key="5">
    <source>
        <dbReference type="SAM" id="Phobius"/>
    </source>
</evidence>
<evidence type="ECO:0000259" key="6">
    <source>
        <dbReference type="PROSITE" id="PS50262"/>
    </source>
</evidence>
<sequence length="81" mass="9062">LKYKQLQQRNGILVGIVAFLHFICEIYSLKNTAEILTGKSLMPRNKCHRSVFLMGLSFNMAGIAILFLAIDRLIAVALPLT</sequence>
<feature type="transmembrane region" description="Helical" evidence="5">
    <location>
        <begin position="50"/>
        <end position="70"/>
    </location>
</feature>
<dbReference type="InterPro" id="IPR019424">
    <property type="entry name" value="7TM_GPCR_Srsx"/>
</dbReference>
<evidence type="ECO:0000256" key="3">
    <source>
        <dbReference type="ARBA" id="ARBA00022989"/>
    </source>
</evidence>